<evidence type="ECO:0008006" key="3">
    <source>
        <dbReference type="Google" id="ProtNLM"/>
    </source>
</evidence>
<dbReference type="EMBL" id="JACIES010000007">
    <property type="protein sequence ID" value="MBB4027047.1"/>
    <property type="molecule type" value="Genomic_DNA"/>
</dbReference>
<organism evidence="1 2">
    <name type="scientific">Butyricimonas faecihominis</name>
    <dbReference type="NCBI Taxonomy" id="1472416"/>
    <lineage>
        <taxon>Bacteria</taxon>
        <taxon>Pseudomonadati</taxon>
        <taxon>Bacteroidota</taxon>
        <taxon>Bacteroidia</taxon>
        <taxon>Bacteroidales</taxon>
        <taxon>Odoribacteraceae</taxon>
        <taxon>Butyricimonas</taxon>
    </lineage>
</organism>
<sequence>MQADKTILQMKYARIVKLFADHLHISYEDALDFFYNSDTYSLISEGIGDMHCLSDEYLADELLIEWQAKENTCQS</sequence>
<evidence type="ECO:0000313" key="2">
    <source>
        <dbReference type="Proteomes" id="UP000546007"/>
    </source>
</evidence>
<dbReference type="Proteomes" id="UP000546007">
    <property type="component" value="Unassembled WGS sequence"/>
</dbReference>
<dbReference type="OrthoDB" id="1080189at2"/>
<keyword evidence="2" id="KW-1185">Reference proteome</keyword>
<comment type="caution">
    <text evidence="1">The sequence shown here is derived from an EMBL/GenBank/DDBJ whole genome shotgun (WGS) entry which is preliminary data.</text>
</comment>
<reference evidence="1 2" key="1">
    <citation type="submission" date="2020-08" db="EMBL/GenBank/DDBJ databases">
        <title>Genomic Encyclopedia of Type Strains, Phase IV (KMG-IV): sequencing the most valuable type-strain genomes for metagenomic binning, comparative biology and taxonomic classification.</title>
        <authorList>
            <person name="Goeker M."/>
        </authorList>
    </citation>
    <scope>NUCLEOTIDE SEQUENCE [LARGE SCALE GENOMIC DNA]</scope>
    <source>
        <strain evidence="1 2">DSM 105721</strain>
    </source>
</reference>
<accession>A0A7W6MZD9</accession>
<protein>
    <recommendedName>
        <fullName evidence="3">DUF3791 domain-containing protein</fullName>
    </recommendedName>
</protein>
<name>A0A7W6MZD9_9BACT</name>
<gene>
    <name evidence="1" type="ORF">GGR14_002850</name>
</gene>
<evidence type="ECO:0000313" key="1">
    <source>
        <dbReference type="EMBL" id="MBB4027047.1"/>
    </source>
</evidence>
<dbReference type="AlphaFoldDB" id="A0A7W6MZD9"/>
<proteinExistence type="predicted"/>